<dbReference type="Proteomes" id="UP000650533">
    <property type="component" value="Chromosome 14"/>
</dbReference>
<dbReference type="EMBL" id="CP059671">
    <property type="protein sequence ID" value="QRW25644.1"/>
    <property type="molecule type" value="Genomic_DNA"/>
</dbReference>
<dbReference type="RefSeq" id="XP_043185881.1">
    <property type="nucleotide sequence ID" value="XM_043330536.1"/>
</dbReference>
<proteinExistence type="predicted"/>
<organism evidence="2 3">
    <name type="scientific">Rhizoctonia solani</name>
    <dbReference type="NCBI Taxonomy" id="456999"/>
    <lineage>
        <taxon>Eukaryota</taxon>
        <taxon>Fungi</taxon>
        <taxon>Dikarya</taxon>
        <taxon>Basidiomycota</taxon>
        <taxon>Agaricomycotina</taxon>
        <taxon>Agaricomycetes</taxon>
        <taxon>Cantharellales</taxon>
        <taxon>Ceratobasidiaceae</taxon>
        <taxon>Rhizoctonia</taxon>
    </lineage>
</organism>
<sequence>MHPRPLGPITTPSPMPLQHSHRADLLPGIPVAPTIAHATPLAADYAAFPEPKLSPDSFHPPLSSPDVTPPVFWSRISNRSLSCRYRRNLICLRNLPRVSPDVWVPAFIEPAPYRF</sequence>
<dbReference type="AlphaFoldDB" id="A0A8H8T1S2"/>
<accession>A0A8H8T1S2</accession>
<gene>
    <name evidence="2" type="ORF">RhiXN_10720</name>
</gene>
<evidence type="ECO:0000313" key="2">
    <source>
        <dbReference type="EMBL" id="QRW25644.1"/>
    </source>
</evidence>
<name>A0A8H8T1S2_9AGAM</name>
<protein>
    <submittedName>
        <fullName evidence="2">Uncharacterized protein</fullName>
    </submittedName>
</protein>
<dbReference type="GeneID" id="67032999"/>
<evidence type="ECO:0000256" key="1">
    <source>
        <dbReference type="SAM" id="MobiDB-lite"/>
    </source>
</evidence>
<dbReference type="KEGG" id="rsx:RhiXN_10720"/>
<reference evidence="2" key="1">
    <citation type="submission" date="2020-05" db="EMBL/GenBank/DDBJ databases">
        <title>Evolutionary and genomic comparisons of hybrid uninucleate and nonhybrid Rhizoctonia fungi.</title>
        <authorList>
            <person name="Li C."/>
            <person name="Chen X."/>
        </authorList>
    </citation>
    <scope>NUCLEOTIDE SEQUENCE</scope>
    <source>
        <strain evidence="2">AG-1 IA</strain>
    </source>
</reference>
<feature type="region of interest" description="Disordered" evidence="1">
    <location>
        <begin position="1"/>
        <end position="20"/>
    </location>
</feature>
<evidence type="ECO:0000313" key="3">
    <source>
        <dbReference type="Proteomes" id="UP000650533"/>
    </source>
</evidence>